<sequence length="175" mass="19450">MSTDPAGEPTPLMSRQGREKQRYTQDSQRLVAGCIPVRDNPRVKGGVEVCMVSNRHNDGLIFPKGGWETDETAEEAAARESMEEAGVRGGTCTYVGEFTFKSRKKALVNGGKKATCLARVFVMHVTEEMSEWPEQATRTRTWLPAVDAIEQCKHDWMRDALRTWASTMPGLETAG</sequence>
<dbReference type="OrthoDB" id="498259at2759"/>
<evidence type="ECO:0000256" key="5">
    <source>
        <dbReference type="ARBA" id="ARBA00022842"/>
    </source>
</evidence>
<dbReference type="InterPro" id="IPR020084">
    <property type="entry name" value="NUDIX_hydrolase_CS"/>
</dbReference>
<dbReference type="Gene3D" id="3.90.79.10">
    <property type="entry name" value="Nucleoside Triphosphate Pyrophosphohydrolase"/>
    <property type="match status" value="1"/>
</dbReference>
<dbReference type="CDD" id="cd04666">
    <property type="entry name" value="NUDIX_DIPP2_like_Nudt4"/>
    <property type="match status" value="1"/>
</dbReference>
<evidence type="ECO:0000256" key="6">
    <source>
        <dbReference type="SAM" id="MobiDB-lite"/>
    </source>
</evidence>
<proteinExistence type="inferred from homology"/>
<keyword evidence="3" id="KW-0479">Metal-binding</keyword>
<keyword evidence="5" id="KW-0460">Magnesium</keyword>
<evidence type="ECO:0000259" key="7">
    <source>
        <dbReference type="PROSITE" id="PS51462"/>
    </source>
</evidence>
<keyword evidence="4" id="KW-0378">Hydrolase</keyword>
<dbReference type="InterPro" id="IPR015797">
    <property type="entry name" value="NUDIX_hydrolase-like_dom_sf"/>
</dbReference>
<dbReference type="InterPro" id="IPR000086">
    <property type="entry name" value="NUDIX_hydrolase_dom"/>
</dbReference>
<protein>
    <recommendedName>
        <fullName evidence="7">Nudix hydrolase domain-containing protein</fullName>
    </recommendedName>
</protein>
<comment type="cofactor">
    <cofactor evidence="1">
        <name>Mg(2+)</name>
        <dbReference type="ChEBI" id="CHEBI:18420"/>
    </cofactor>
</comment>
<dbReference type="GO" id="GO:0046872">
    <property type="term" value="F:metal ion binding"/>
    <property type="evidence" value="ECO:0007669"/>
    <property type="project" value="UniProtKB-KW"/>
</dbReference>
<name>C1FEX4_MICCC</name>
<dbReference type="InterPro" id="IPR047198">
    <property type="entry name" value="DDP-like_NUDIX"/>
</dbReference>
<dbReference type="PROSITE" id="PS00893">
    <property type="entry name" value="NUDIX_BOX"/>
    <property type="match status" value="1"/>
</dbReference>
<dbReference type="InParanoid" id="C1FEX4"/>
<evidence type="ECO:0000256" key="4">
    <source>
        <dbReference type="ARBA" id="ARBA00022801"/>
    </source>
</evidence>
<feature type="region of interest" description="Disordered" evidence="6">
    <location>
        <begin position="1"/>
        <end position="26"/>
    </location>
</feature>
<gene>
    <name evidence="8" type="ORF">MICPUN_113570</name>
</gene>
<reference evidence="8 9" key="1">
    <citation type="journal article" date="2009" name="Science">
        <title>Green evolution and dynamic adaptations revealed by genomes of the marine picoeukaryotes Micromonas.</title>
        <authorList>
            <person name="Worden A.Z."/>
            <person name="Lee J.H."/>
            <person name="Mock T."/>
            <person name="Rouze P."/>
            <person name="Simmons M.P."/>
            <person name="Aerts A.L."/>
            <person name="Allen A.E."/>
            <person name="Cuvelier M.L."/>
            <person name="Derelle E."/>
            <person name="Everett M.V."/>
            <person name="Foulon E."/>
            <person name="Grimwood J."/>
            <person name="Gundlach H."/>
            <person name="Henrissat B."/>
            <person name="Napoli C."/>
            <person name="McDonald S.M."/>
            <person name="Parker M.S."/>
            <person name="Rombauts S."/>
            <person name="Salamov A."/>
            <person name="Von Dassow P."/>
            <person name="Badger J.H."/>
            <person name="Coutinho P.M."/>
            <person name="Demir E."/>
            <person name="Dubchak I."/>
            <person name="Gentemann C."/>
            <person name="Eikrem W."/>
            <person name="Gready J.E."/>
            <person name="John U."/>
            <person name="Lanier W."/>
            <person name="Lindquist E.A."/>
            <person name="Lucas S."/>
            <person name="Mayer K.F."/>
            <person name="Moreau H."/>
            <person name="Not F."/>
            <person name="Otillar R."/>
            <person name="Panaud O."/>
            <person name="Pangilinan J."/>
            <person name="Paulsen I."/>
            <person name="Piegu B."/>
            <person name="Poliakov A."/>
            <person name="Robbens S."/>
            <person name="Schmutz J."/>
            <person name="Toulza E."/>
            <person name="Wyss T."/>
            <person name="Zelensky A."/>
            <person name="Zhou K."/>
            <person name="Armbrust E.V."/>
            <person name="Bhattacharya D."/>
            <person name="Goodenough U.W."/>
            <person name="Van de Peer Y."/>
            <person name="Grigoriev I.V."/>
        </authorList>
    </citation>
    <scope>NUCLEOTIDE SEQUENCE [LARGE SCALE GENOMIC DNA]</scope>
    <source>
        <strain evidence="9">RCC299 / NOUM17</strain>
    </source>
</reference>
<feature type="domain" description="Nudix hydrolase" evidence="7">
    <location>
        <begin position="27"/>
        <end position="165"/>
    </location>
</feature>
<dbReference type="Pfam" id="PF00293">
    <property type="entry name" value="NUDIX"/>
    <property type="match status" value="1"/>
</dbReference>
<dbReference type="EMBL" id="CP001574">
    <property type="protein sequence ID" value="ACO69028.1"/>
    <property type="molecule type" value="Genomic_DNA"/>
</dbReference>
<comment type="similarity">
    <text evidence="2">Belongs to the Nudix hydrolase family.</text>
</comment>
<dbReference type="STRING" id="296587.C1FEX4"/>
<dbReference type="KEGG" id="mis:MICPUN_113570"/>
<dbReference type="GeneID" id="8250689"/>
<dbReference type="PANTHER" id="PTHR12629:SF0">
    <property type="entry name" value="DIPHOSPHOINOSITOL-POLYPHOSPHATE DIPHOSPHATASE"/>
    <property type="match status" value="1"/>
</dbReference>
<dbReference type="FunCoup" id="C1FEX4">
    <property type="interactions" value="968"/>
</dbReference>
<dbReference type="PANTHER" id="PTHR12629">
    <property type="entry name" value="DIPHOSPHOINOSITOL POLYPHOSPHATE PHOSPHOHYDROLASE"/>
    <property type="match status" value="1"/>
</dbReference>
<dbReference type="Proteomes" id="UP000002009">
    <property type="component" value="Chromosome 1"/>
</dbReference>
<evidence type="ECO:0000256" key="3">
    <source>
        <dbReference type="ARBA" id="ARBA00022723"/>
    </source>
</evidence>
<evidence type="ECO:0000256" key="2">
    <source>
        <dbReference type="ARBA" id="ARBA00005582"/>
    </source>
</evidence>
<dbReference type="GO" id="GO:0005737">
    <property type="term" value="C:cytoplasm"/>
    <property type="evidence" value="ECO:0007669"/>
    <property type="project" value="TreeGrafter"/>
</dbReference>
<evidence type="ECO:0000313" key="9">
    <source>
        <dbReference type="Proteomes" id="UP000002009"/>
    </source>
</evidence>
<dbReference type="RefSeq" id="XP_002507770.1">
    <property type="nucleotide sequence ID" value="XM_002507724.1"/>
</dbReference>
<dbReference type="GO" id="GO:0016462">
    <property type="term" value="F:pyrophosphatase activity"/>
    <property type="evidence" value="ECO:0007669"/>
    <property type="project" value="InterPro"/>
</dbReference>
<organism evidence="8 9">
    <name type="scientific">Micromonas commoda (strain RCC299 / NOUM17 / CCMP2709)</name>
    <name type="common">Picoplanktonic green alga</name>
    <dbReference type="NCBI Taxonomy" id="296587"/>
    <lineage>
        <taxon>Eukaryota</taxon>
        <taxon>Viridiplantae</taxon>
        <taxon>Chlorophyta</taxon>
        <taxon>Mamiellophyceae</taxon>
        <taxon>Mamiellales</taxon>
        <taxon>Mamiellaceae</taxon>
        <taxon>Micromonas</taxon>
    </lineage>
</organism>
<accession>C1FEX4</accession>
<dbReference type="PROSITE" id="PS51462">
    <property type="entry name" value="NUDIX"/>
    <property type="match status" value="1"/>
</dbReference>
<dbReference type="GO" id="GO:0005634">
    <property type="term" value="C:nucleus"/>
    <property type="evidence" value="ECO:0007669"/>
    <property type="project" value="TreeGrafter"/>
</dbReference>
<dbReference type="SUPFAM" id="SSF55811">
    <property type="entry name" value="Nudix"/>
    <property type="match status" value="1"/>
</dbReference>
<evidence type="ECO:0000313" key="8">
    <source>
        <dbReference type="EMBL" id="ACO69028.1"/>
    </source>
</evidence>
<evidence type="ECO:0000256" key="1">
    <source>
        <dbReference type="ARBA" id="ARBA00001946"/>
    </source>
</evidence>
<dbReference type="AlphaFoldDB" id="C1FEX4"/>
<dbReference type="eggNOG" id="KOG2839">
    <property type="taxonomic scope" value="Eukaryota"/>
</dbReference>
<keyword evidence="9" id="KW-1185">Reference proteome</keyword>